<evidence type="ECO:0000313" key="2">
    <source>
        <dbReference type="EMBL" id="GAI41999.1"/>
    </source>
</evidence>
<organism evidence="2">
    <name type="scientific">marine sediment metagenome</name>
    <dbReference type="NCBI Taxonomy" id="412755"/>
    <lineage>
        <taxon>unclassified sequences</taxon>
        <taxon>metagenomes</taxon>
        <taxon>ecological metagenomes</taxon>
    </lineage>
</organism>
<feature type="transmembrane region" description="Helical" evidence="1">
    <location>
        <begin position="79"/>
        <end position="106"/>
    </location>
</feature>
<proteinExistence type="predicted"/>
<comment type="caution">
    <text evidence="2">The sequence shown here is derived from an EMBL/GenBank/DDBJ whole genome shotgun (WGS) entry which is preliminary data.</text>
</comment>
<reference evidence="2" key="1">
    <citation type="journal article" date="2014" name="Front. Microbiol.">
        <title>High frequency of phylogenetically diverse reductive dehalogenase-homologous genes in deep subseafloor sedimentary metagenomes.</title>
        <authorList>
            <person name="Kawai M."/>
            <person name="Futagami T."/>
            <person name="Toyoda A."/>
            <person name="Takaki Y."/>
            <person name="Nishi S."/>
            <person name="Hori S."/>
            <person name="Arai W."/>
            <person name="Tsubouchi T."/>
            <person name="Morono Y."/>
            <person name="Uchiyama I."/>
            <person name="Ito T."/>
            <person name="Fujiyama A."/>
            <person name="Inagaki F."/>
            <person name="Takami H."/>
        </authorList>
    </citation>
    <scope>NUCLEOTIDE SEQUENCE</scope>
    <source>
        <strain evidence="2">Expedition CK06-06</strain>
    </source>
</reference>
<accession>X1QFG2</accession>
<feature type="non-terminal residue" evidence="2">
    <location>
        <position position="108"/>
    </location>
</feature>
<sequence length="108" mass="11989">MGSVIALTSIISYLIGTRYIANPEMVALIILVITTVLFTIGGIIGYFITEIFCKKLIKSGKVRMVIFNLKGWEIHLHHWVLASLAILTAYLFNFIYSVPIIFVGILGG</sequence>
<evidence type="ECO:0000256" key="1">
    <source>
        <dbReference type="SAM" id="Phobius"/>
    </source>
</evidence>
<keyword evidence="1" id="KW-1133">Transmembrane helix</keyword>
<name>X1QFG2_9ZZZZ</name>
<dbReference type="AlphaFoldDB" id="X1QFG2"/>
<feature type="transmembrane region" description="Helical" evidence="1">
    <location>
        <begin position="26"/>
        <end position="48"/>
    </location>
</feature>
<gene>
    <name evidence="2" type="ORF">S06H3_46575</name>
</gene>
<keyword evidence="1" id="KW-0812">Transmembrane</keyword>
<keyword evidence="1" id="KW-0472">Membrane</keyword>
<protein>
    <submittedName>
        <fullName evidence="2">Uncharacterized protein</fullName>
    </submittedName>
</protein>
<dbReference type="EMBL" id="BARV01029173">
    <property type="protein sequence ID" value="GAI41999.1"/>
    <property type="molecule type" value="Genomic_DNA"/>
</dbReference>